<evidence type="ECO:0000313" key="2">
    <source>
        <dbReference type="Proteomes" id="UP001596043"/>
    </source>
</evidence>
<protein>
    <submittedName>
        <fullName evidence="1">GrpB family protein</fullName>
    </submittedName>
</protein>
<dbReference type="Proteomes" id="UP001596043">
    <property type="component" value="Unassembled WGS sequence"/>
</dbReference>
<proteinExistence type="predicted"/>
<keyword evidence="2" id="KW-1185">Reference proteome</keyword>
<dbReference type="PANTHER" id="PTHR34822">
    <property type="entry name" value="GRPB DOMAIN PROTEIN (AFU_ORTHOLOGUE AFUA_1G01530)"/>
    <property type="match status" value="1"/>
</dbReference>
<dbReference type="InterPro" id="IPR007344">
    <property type="entry name" value="GrpB/CoaE"/>
</dbReference>
<dbReference type="RefSeq" id="WP_379976579.1">
    <property type="nucleotide sequence ID" value="NZ_JBHSFV010000001.1"/>
</dbReference>
<comment type="caution">
    <text evidence="1">The sequence shown here is derived from an EMBL/GenBank/DDBJ whole genome shotgun (WGS) entry which is preliminary data.</text>
</comment>
<name>A0ABV9HSZ9_9FLAO</name>
<dbReference type="InterPro" id="IPR043519">
    <property type="entry name" value="NT_sf"/>
</dbReference>
<dbReference type="Pfam" id="PF04229">
    <property type="entry name" value="GrpB"/>
    <property type="match status" value="1"/>
</dbReference>
<reference evidence="2" key="1">
    <citation type="journal article" date="2019" name="Int. J. Syst. Evol. Microbiol.">
        <title>The Global Catalogue of Microorganisms (GCM) 10K type strain sequencing project: providing services to taxonomists for standard genome sequencing and annotation.</title>
        <authorList>
            <consortium name="The Broad Institute Genomics Platform"/>
            <consortium name="The Broad Institute Genome Sequencing Center for Infectious Disease"/>
            <person name="Wu L."/>
            <person name="Ma J."/>
        </authorList>
    </citation>
    <scope>NUCLEOTIDE SEQUENCE [LARGE SCALE GENOMIC DNA]</scope>
    <source>
        <strain evidence="2">YJ-61-S</strain>
    </source>
</reference>
<organism evidence="1 2">
    <name type="scientific">Dokdonia ponticola</name>
    <dbReference type="NCBI Taxonomy" id="2041041"/>
    <lineage>
        <taxon>Bacteria</taxon>
        <taxon>Pseudomonadati</taxon>
        <taxon>Bacteroidota</taxon>
        <taxon>Flavobacteriia</taxon>
        <taxon>Flavobacteriales</taxon>
        <taxon>Flavobacteriaceae</taxon>
        <taxon>Dokdonia</taxon>
    </lineage>
</organism>
<dbReference type="PANTHER" id="PTHR34822:SF1">
    <property type="entry name" value="GRPB FAMILY PROTEIN"/>
    <property type="match status" value="1"/>
</dbReference>
<dbReference type="EMBL" id="JBHSFV010000001">
    <property type="protein sequence ID" value="MFC4632389.1"/>
    <property type="molecule type" value="Genomic_DNA"/>
</dbReference>
<accession>A0ABV9HSZ9</accession>
<evidence type="ECO:0000313" key="1">
    <source>
        <dbReference type="EMBL" id="MFC4632389.1"/>
    </source>
</evidence>
<dbReference type="SUPFAM" id="SSF81301">
    <property type="entry name" value="Nucleotidyltransferase"/>
    <property type="match status" value="1"/>
</dbReference>
<sequence>MKKSVYDLTKEDWNTLFPIALVDHHPEWKTIYKQEKKRIVDRIGKAIILRIEHFGSTAIPAIKAKPYIDIIIEVSHHHLFDEQLIKNVEALGYSYFKVPEREGIDAYMSFGKGYTLEGEKEQIFHIHMCTKDNYMWRQVEFRDYLNNHLARAKAYEALKIAAASKFKNDRGSYVLSKTDFINDTLAMIDKEKKSTK</sequence>
<gene>
    <name evidence="1" type="ORF">ACFO3O_00605</name>
</gene>
<dbReference type="Gene3D" id="3.30.460.10">
    <property type="entry name" value="Beta Polymerase, domain 2"/>
    <property type="match status" value="1"/>
</dbReference>